<dbReference type="PANTHER" id="PTHR33777:SF1">
    <property type="entry name" value="UPF0045 PROTEIN ECM15"/>
    <property type="match status" value="1"/>
</dbReference>
<dbReference type="EMBL" id="NXFY01000009">
    <property type="protein sequence ID" value="PHO18062.1"/>
    <property type="molecule type" value="Genomic_DNA"/>
</dbReference>
<protein>
    <submittedName>
        <fullName evidence="3">Thiamine binding protein</fullName>
    </submittedName>
</protein>
<dbReference type="AlphaFoldDB" id="A0A2G1DHT6"/>
<evidence type="ECO:0000256" key="1">
    <source>
        <dbReference type="ARBA" id="ARBA00010272"/>
    </source>
</evidence>
<accession>A0A2G1DHT6</accession>
<dbReference type="Proteomes" id="UP000262712">
    <property type="component" value="Chromosome"/>
</dbReference>
<dbReference type="InterPro" id="IPR051614">
    <property type="entry name" value="UPF0045_domain"/>
</dbReference>
<dbReference type="Proteomes" id="UP000221222">
    <property type="component" value="Unassembled WGS sequence"/>
</dbReference>
<proteinExistence type="inferred from homology"/>
<dbReference type="RefSeq" id="WP_099342444.1">
    <property type="nucleotide sequence ID" value="NZ_CP032098.1"/>
</dbReference>
<feature type="domain" description="Thiamine-binding protein" evidence="2">
    <location>
        <begin position="5"/>
        <end position="96"/>
    </location>
</feature>
<organism evidence="4 5">
    <name type="scientific">Malaciobacter molluscorum LMG 25693</name>
    <dbReference type="NCBI Taxonomy" id="870501"/>
    <lineage>
        <taxon>Bacteria</taxon>
        <taxon>Pseudomonadati</taxon>
        <taxon>Campylobacterota</taxon>
        <taxon>Epsilonproteobacteria</taxon>
        <taxon>Campylobacterales</taxon>
        <taxon>Arcobacteraceae</taxon>
        <taxon>Malaciobacter</taxon>
    </lineage>
</organism>
<dbReference type="SUPFAM" id="SSF89957">
    <property type="entry name" value="MTH1187/YkoF-like"/>
    <property type="match status" value="1"/>
</dbReference>
<dbReference type="InterPro" id="IPR002767">
    <property type="entry name" value="Thiamine_BP"/>
</dbReference>
<evidence type="ECO:0000313" key="3">
    <source>
        <dbReference type="EMBL" id="AXX93005.1"/>
    </source>
</evidence>
<dbReference type="NCBIfam" id="TIGR00106">
    <property type="entry name" value="MTH1187 family thiamine-binding protein"/>
    <property type="match status" value="1"/>
</dbReference>
<evidence type="ECO:0000313" key="5">
    <source>
        <dbReference type="Proteomes" id="UP000221222"/>
    </source>
</evidence>
<evidence type="ECO:0000259" key="2">
    <source>
        <dbReference type="Pfam" id="PF01910"/>
    </source>
</evidence>
<dbReference type="Gene3D" id="3.30.70.930">
    <property type="match status" value="1"/>
</dbReference>
<name>A0A2G1DHT6_9BACT</name>
<evidence type="ECO:0000313" key="4">
    <source>
        <dbReference type="EMBL" id="PHO18062.1"/>
    </source>
</evidence>
<dbReference type="GO" id="GO:0005829">
    <property type="term" value="C:cytosol"/>
    <property type="evidence" value="ECO:0007669"/>
    <property type="project" value="TreeGrafter"/>
</dbReference>
<dbReference type="KEGG" id="amol:AMOL_2051"/>
<evidence type="ECO:0000313" key="6">
    <source>
        <dbReference type="Proteomes" id="UP000262712"/>
    </source>
</evidence>
<gene>
    <name evidence="3" type="ORF">AMOL_2051</name>
    <name evidence="4" type="ORF">CPU12_07290</name>
</gene>
<comment type="similarity">
    <text evidence="1">Belongs to the UPF0045 family.</text>
</comment>
<keyword evidence="5" id="KW-1185">Reference proteome</keyword>
<dbReference type="Pfam" id="PF01910">
    <property type="entry name" value="Thiamine_BP"/>
    <property type="match status" value="1"/>
</dbReference>
<dbReference type="EMBL" id="CP032098">
    <property type="protein sequence ID" value="AXX93005.1"/>
    <property type="molecule type" value="Genomic_DNA"/>
</dbReference>
<reference evidence="3 6" key="2">
    <citation type="submission" date="2018-08" db="EMBL/GenBank/DDBJ databases">
        <title>Complete genome of the Arcobacter molluscorum type strain LMG 25693.</title>
        <authorList>
            <person name="Miller W.G."/>
            <person name="Yee E."/>
            <person name="Bono J.L."/>
        </authorList>
    </citation>
    <scope>NUCLEOTIDE SEQUENCE [LARGE SCALE GENOMIC DNA]</scope>
    <source>
        <strain evidence="3 6">CECT 7696</strain>
    </source>
</reference>
<dbReference type="InterPro" id="IPR029756">
    <property type="entry name" value="MTH1187/YkoF-like"/>
</dbReference>
<reference evidence="4 5" key="1">
    <citation type="submission" date="2017-09" db="EMBL/GenBank/DDBJ databases">
        <title>Arcobacter canalis sp. nov., a new species isolated from a water canal contaminated with urban sewage.</title>
        <authorList>
            <person name="Perez-Cataluna A."/>
            <person name="Salas-Masso N."/>
            <person name="Figueras M.J."/>
        </authorList>
    </citation>
    <scope>NUCLEOTIDE SEQUENCE [LARGE SCALE GENOMIC DNA]</scope>
    <source>
        <strain evidence="4 5">F98-3</strain>
    </source>
</reference>
<sequence length="104" mass="11894">MSVLVQMAMFPTDKSESKAKDVSKVIEVIRNSGYSYQLTSMCTIIETEKMSEALELIGNCYKVLEESGCNRVYSTITFDIRKNHKNRIKQKIKSVEEYIGEVSK</sequence>
<dbReference type="PANTHER" id="PTHR33777">
    <property type="entry name" value="UPF0045 PROTEIN ECM15"/>
    <property type="match status" value="1"/>
</dbReference>